<comment type="caution">
    <text evidence="8">The sequence shown here is derived from an EMBL/GenBank/DDBJ whole genome shotgun (WGS) entry which is preliminary data.</text>
</comment>
<sequence>MSEVTGRLVIQQCLSASLKLPGASGKDPELVDIGRGMVVFVCFLDKASEETVEKLTKHITNIRLCEDDSRRRVSICDVQGDILIIPQATLGGKLKGKAMQYHMNVDKTLGEALYHRLCQGVRTAIEAVSSGNVKCGVYGARQILSTDTNGPYTHIVEV</sequence>
<evidence type="ECO:0000256" key="5">
    <source>
        <dbReference type="ARBA" id="ARBA00022801"/>
    </source>
</evidence>
<comment type="subcellular location">
    <subcellularLocation>
        <location evidence="1">Cytoplasm</location>
    </subcellularLocation>
</comment>
<protein>
    <recommendedName>
        <fullName evidence="3">D-aminoacyl-tRNA deacylase</fullName>
        <ecNumber evidence="3">3.1.1.96</ecNumber>
    </recommendedName>
</protein>
<dbReference type="SUPFAM" id="SSF69500">
    <property type="entry name" value="DTD-like"/>
    <property type="match status" value="1"/>
</dbReference>
<dbReference type="GO" id="GO:0005737">
    <property type="term" value="C:cytoplasm"/>
    <property type="evidence" value="ECO:0007669"/>
    <property type="project" value="UniProtKB-SubCell"/>
</dbReference>
<keyword evidence="5" id="KW-0378">Hydrolase</keyword>
<accession>A0A423SK92</accession>
<evidence type="ECO:0000256" key="6">
    <source>
        <dbReference type="ARBA" id="ARBA00047676"/>
    </source>
</evidence>
<dbReference type="PANTHER" id="PTHR10472:SF1">
    <property type="entry name" value="D-AMINOACYL-TRNA DEACYLASE 2"/>
    <property type="match status" value="1"/>
</dbReference>
<name>A0A423SK92_PENVA</name>
<dbReference type="Proteomes" id="UP000283509">
    <property type="component" value="Unassembled WGS sequence"/>
</dbReference>
<dbReference type="OrthoDB" id="275783at2759"/>
<dbReference type="Pfam" id="PF02580">
    <property type="entry name" value="Tyr_Deacylase"/>
    <property type="match status" value="1"/>
</dbReference>
<dbReference type="InterPro" id="IPR003732">
    <property type="entry name" value="Daa-tRNA_deacyls_DTD"/>
</dbReference>
<evidence type="ECO:0000256" key="2">
    <source>
        <dbReference type="ARBA" id="ARBA00011738"/>
    </source>
</evidence>
<dbReference type="Gene3D" id="3.50.80.10">
    <property type="entry name" value="D-tyrosyl-tRNA(Tyr) deacylase"/>
    <property type="match status" value="1"/>
</dbReference>
<dbReference type="PANTHER" id="PTHR10472">
    <property type="entry name" value="D-TYROSYL-TRNA TYR DEACYLASE"/>
    <property type="match status" value="1"/>
</dbReference>
<evidence type="ECO:0000256" key="7">
    <source>
        <dbReference type="ARBA" id="ARBA00048018"/>
    </source>
</evidence>
<reference evidence="8 9" key="1">
    <citation type="submission" date="2018-04" db="EMBL/GenBank/DDBJ databases">
        <authorList>
            <person name="Zhang X."/>
            <person name="Yuan J."/>
            <person name="Li F."/>
            <person name="Xiang J."/>
        </authorList>
    </citation>
    <scope>NUCLEOTIDE SEQUENCE [LARGE SCALE GENOMIC DNA]</scope>
    <source>
        <tissue evidence="8">Muscle</tissue>
    </source>
</reference>
<organism evidence="8 9">
    <name type="scientific">Penaeus vannamei</name>
    <name type="common">Whiteleg shrimp</name>
    <name type="synonym">Litopenaeus vannamei</name>
    <dbReference type="NCBI Taxonomy" id="6689"/>
    <lineage>
        <taxon>Eukaryota</taxon>
        <taxon>Metazoa</taxon>
        <taxon>Ecdysozoa</taxon>
        <taxon>Arthropoda</taxon>
        <taxon>Crustacea</taxon>
        <taxon>Multicrustacea</taxon>
        <taxon>Malacostraca</taxon>
        <taxon>Eumalacostraca</taxon>
        <taxon>Eucarida</taxon>
        <taxon>Decapoda</taxon>
        <taxon>Dendrobranchiata</taxon>
        <taxon>Penaeoidea</taxon>
        <taxon>Penaeidae</taxon>
        <taxon>Penaeus</taxon>
    </lineage>
</organism>
<keyword evidence="4" id="KW-0963">Cytoplasm</keyword>
<evidence type="ECO:0000313" key="8">
    <source>
        <dbReference type="EMBL" id="ROT64665.1"/>
    </source>
</evidence>
<evidence type="ECO:0000256" key="4">
    <source>
        <dbReference type="ARBA" id="ARBA00022490"/>
    </source>
</evidence>
<dbReference type="EMBL" id="QCYY01003212">
    <property type="protein sequence ID" value="ROT64665.1"/>
    <property type="molecule type" value="Genomic_DNA"/>
</dbReference>
<dbReference type="GO" id="GO:0051500">
    <property type="term" value="F:D-tyrosyl-tRNA(Tyr) deacylase activity"/>
    <property type="evidence" value="ECO:0007669"/>
    <property type="project" value="TreeGrafter"/>
</dbReference>
<dbReference type="InterPro" id="IPR023509">
    <property type="entry name" value="DTD-like_sf"/>
</dbReference>
<proteinExistence type="predicted"/>
<evidence type="ECO:0000313" key="9">
    <source>
        <dbReference type="Proteomes" id="UP000283509"/>
    </source>
</evidence>
<comment type="catalytic activity">
    <reaction evidence="7">
        <text>a D-aminoacyl-tRNA + H2O = a tRNA + a D-alpha-amino acid + H(+)</text>
        <dbReference type="Rhea" id="RHEA:13953"/>
        <dbReference type="Rhea" id="RHEA-COMP:10123"/>
        <dbReference type="Rhea" id="RHEA-COMP:10124"/>
        <dbReference type="ChEBI" id="CHEBI:15377"/>
        <dbReference type="ChEBI" id="CHEBI:15378"/>
        <dbReference type="ChEBI" id="CHEBI:59871"/>
        <dbReference type="ChEBI" id="CHEBI:78442"/>
        <dbReference type="ChEBI" id="CHEBI:79333"/>
        <dbReference type="EC" id="3.1.1.96"/>
    </reaction>
</comment>
<dbReference type="STRING" id="6689.A0A423SK92"/>
<dbReference type="AlphaFoldDB" id="A0A423SK92"/>
<dbReference type="EC" id="3.1.1.96" evidence="3"/>
<comment type="subunit">
    <text evidence="2">Homodimer.</text>
</comment>
<evidence type="ECO:0000256" key="3">
    <source>
        <dbReference type="ARBA" id="ARBA00013056"/>
    </source>
</evidence>
<evidence type="ECO:0000256" key="1">
    <source>
        <dbReference type="ARBA" id="ARBA00004496"/>
    </source>
</evidence>
<gene>
    <name evidence="8" type="ORF">C7M84_017383</name>
</gene>
<keyword evidence="9" id="KW-1185">Reference proteome</keyword>
<reference evidence="8 9" key="2">
    <citation type="submission" date="2019-01" db="EMBL/GenBank/DDBJ databases">
        <title>The decoding of complex shrimp genome reveals the adaptation for benthos swimmer, frequently molting mechanism and breeding impact on genome.</title>
        <authorList>
            <person name="Sun Y."/>
            <person name="Gao Y."/>
            <person name="Yu Y."/>
        </authorList>
    </citation>
    <scope>NUCLEOTIDE SEQUENCE [LARGE SCALE GENOMIC DNA]</scope>
    <source>
        <tissue evidence="8">Muscle</tissue>
    </source>
</reference>
<comment type="catalytic activity">
    <reaction evidence="6">
        <text>glycyl-tRNA(Ala) + H2O = tRNA(Ala) + glycine + H(+)</text>
        <dbReference type="Rhea" id="RHEA:53744"/>
        <dbReference type="Rhea" id="RHEA-COMP:9657"/>
        <dbReference type="Rhea" id="RHEA-COMP:13640"/>
        <dbReference type="ChEBI" id="CHEBI:15377"/>
        <dbReference type="ChEBI" id="CHEBI:15378"/>
        <dbReference type="ChEBI" id="CHEBI:57305"/>
        <dbReference type="ChEBI" id="CHEBI:78442"/>
        <dbReference type="ChEBI" id="CHEBI:78522"/>
        <dbReference type="EC" id="3.1.1.96"/>
    </reaction>
</comment>